<reference evidence="2 3" key="1">
    <citation type="journal article" date="2024" name="Commun. Biol.">
        <title>Comparative genomic analysis of thermophilic fungi reveals convergent evolutionary adaptations and gene losses.</title>
        <authorList>
            <person name="Steindorff A.S."/>
            <person name="Aguilar-Pontes M.V."/>
            <person name="Robinson A.J."/>
            <person name="Andreopoulos B."/>
            <person name="LaButti K."/>
            <person name="Kuo A."/>
            <person name="Mondo S."/>
            <person name="Riley R."/>
            <person name="Otillar R."/>
            <person name="Haridas S."/>
            <person name="Lipzen A."/>
            <person name="Grimwood J."/>
            <person name="Schmutz J."/>
            <person name="Clum A."/>
            <person name="Reid I.D."/>
            <person name="Moisan M.C."/>
            <person name="Butler G."/>
            <person name="Nguyen T.T.M."/>
            <person name="Dewar K."/>
            <person name="Conant G."/>
            <person name="Drula E."/>
            <person name="Henrissat B."/>
            <person name="Hansel C."/>
            <person name="Singer S."/>
            <person name="Hutchinson M.I."/>
            <person name="de Vries R.P."/>
            <person name="Natvig D.O."/>
            <person name="Powell A.J."/>
            <person name="Tsang A."/>
            <person name="Grigoriev I.V."/>
        </authorList>
    </citation>
    <scope>NUCLEOTIDE SEQUENCE [LARGE SCALE GENOMIC DNA]</scope>
    <source>
        <strain evidence="2 3">CBS 494.80</strain>
    </source>
</reference>
<feature type="compositionally biased region" description="Basic and acidic residues" evidence="1">
    <location>
        <begin position="85"/>
        <end position="95"/>
    </location>
</feature>
<protein>
    <submittedName>
        <fullName evidence="2">Uncharacterized protein</fullName>
    </submittedName>
</protein>
<name>A0ABR4C1E0_9HELO</name>
<organism evidence="2 3">
    <name type="scientific">Oculimacula yallundae</name>
    <dbReference type="NCBI Taxonomy" id="86028"/>
    <lineage>
        <taxon>Eukaryota</taxon>
        <taxon>Fungi</taxon>
        <taxon>Dikarya</taxon>
        <taxon>Ascomycota</taxon>
        <taxon>Pezizomycotina</taxon>
        <taxon>Leotiomycetes</taxon>
        <taxon>Helotiales</taxon>
        <taxon>Ploettnerulaceae</taxon>
        <taxon>Oculimacula</taxon>
    </lineage>
</organism>
<keyword evidence="3" id="KW-1185">Reference proteome</keyword>
<sequence length="144" mass="16256">MRNHNSNLEPLLAAHHCQYHAILFTIHLINHFHHQDPRTADNQLEVRAVRAYRKTAALLSKVKSRLLANMAKGGSSNYHHCTKPNGDKCNNKKDTTPGGKPYCKEHQIVCTSKELHNGKEQTHRKTEECRGCKAGRARLAATTE</sequence>
<dbReference type="Proteomes" id="UP001595075">
    <property type="component" value="Unassembled WGS sequence"/>
</dbReference>
<gene>
    <name evidence="2" type="ORF">VTL71DRAFT_5126</name>
</gene>
<proteinExistence type="predicted"/>
<feature type="region of interest" description="Disordered" evidence="1">
    <location>
        <begin position="73"/>
        <end position="98"/>
    </location>
</feature>
<dbReference type="EMBL" id="JAZHXI010000015">
    <property type="protein sequence ID" value="KAL2063321.1"/>
    <property type="molecule type" value="Genomic_DNA"/>
</dbReference>
<accession>A0ABR4C1E0</accession>
<evidence type="ECO:0000256" key="1">
    <source>
        <dbReference type="SAM" id="MobiDB-lite"/>
    </source>
</evidence>
<evidence type="ECO:0000313" key="3">
    <source>
        <dbReference type="Proteomes" id="UP001595075"/>
    </source>
</evidence>
<comment type="caution">
    <text evidence="2">The sequence shown here is derived from an EMBL/GenBank/DDBJ whole genome shotgun (WGS) entry which is preliminary data.</text>
</comment>
<evidence type="ECO:0000313" key="2">
    <source>
        <dbReference type="EMBL" id="KAL2063321.1"/>
    </source>
</evidence>